<reference evidence="3 4" key="1">
    <citation type="journal article" date="2019" name="Int. J. Syst. Evol. Microbiol.">
        <title>The Global Catalogue of Microorganisms (GCM) 10K type strain sequencing project: providing services to taxonomists for standard genome sequencing and annotation.</title>
        <authorList>
            <consortium name="The Broad Institute Genomics Platform"/>
            <consortium name="The Broad Institute Genome Sequencing Center for Infectious Disease"/>
            <person name="Wu L."/>
            <person name="Ma J."/>
        </authorList>
    </citation>
    <scope>NUCLEOTIDE SEQUENCE [LARGE SCALE GENOMIC DNA]</scope>
    <source>
        <strain evidence="3 4">JCM 13584</strain>
    </source>
</reference>
<dbReference type="Proteomes" id="UP001499954">
    <property type="component" value="Unassembled WGS sequence"/>
</dbReference>
<feature type="transmembrane region" description="Helical" evidence="2">
    <location>
        <begin position="204"/>
        <end position="228"/>
    </location>
</feature>
<keyword evidence="2" id="KW-0812">Transmembrane</keyword>
<proteinExistence type="predicted"/>
<evidence type="ECO:0000313" key="4">
    <source>
        <dbReference type="Proteomes" id="UP001499954"/>
    </source>
</evidence>
<organism evidence="3 4">
    <name type="scientific">Agromyces allii</name>
    <dbReference type="NCBI Taxonomy" id="393607"/>
    <lineage>
        <taxon>Bacteria</taxon>
        <taxon>Bacillati</taxon>
        <taxon>Actinomycetota</taxon>
        <taxon>Actinomycetes</taxon>
        <taxon>Micrococcales</taxon>
        <taxon>Microbacteriaceae</taxon>
        <taxon>Agromyces</taxon>
    </lineage>
</organism>
<feature type="region of interest" description="Disordered" evidence="1">
    <location>
        <begin position="236"/>
        <end position="281"/>
    </location>
</feature>
<gene>
    <name evidence="3" type="ORF">GCM10009717_31280</name>
</gene>
<evidence type="ECO:0000256" key="2">
    <source>
        <dbReference type="SAM" id="Phobius"/>
    </source>
</evidence>
<keyword evidence="2" id="KW-0472">Membrane</keyword>
<name>A0ABN2R272_9MICO</name>
<protein>
    <recommendedName>
        <fullName evidence="5">Capsular polysaccharide biosynthesis protein</fullName>
    </recommendedName>
</protein>
<feature type="transmembrane region" description="Helical" evidence="2">
    <location>
        <begin position="12"/>
        <end position="33"/>
    </location>
</feature>
<keyword evidence="2" id="KW-1133">Transmembrane helix</keyword>
<evidence type="ECO:0000313" key="3">
    <source>
        <dbReference type="EMBL" id="GAA1962212.1"/>
    </source>
</evidence>
<evidence type="ECO:0008006" key="5">
    <source>
        <dbReference type="Google" id="ProtNLM"/>
    </source>
</evidence>
<dbReference type="RefSeq" id="WP_157415271.1">
    <property type="nucleotide sequence ID" value="NZ_BAAAMK010000008.1"/>
</dbReference>
<dbReference type="EMBL" id="BAAAMK010000008">
    <property type="protein sequence ID" value="GAA1962212.1"/>
    <property type="molecule type" value="Genomic_DNA"/>
</dbReference>
<evidence type="ECO:0000256" key="1">
    <source>
        <dbReference type="SAM" id="MobiDB-lite"/>
    </source>
</evidence>
<sequence>METPKYLQTLWSYKWLLAFGLVVAAVAAFFAGFSISNGEIQSRAVQSYTASTTVLVTSPNDTLFQSQVPGQAIEEGVTATEPLDLAAATQIYAYLVSGAEVRSEVEAATGALDDDTESITAIRRTTQPAGDERFPGSLKLPVLQIVGTAPTAERAEEISATATDVFLGYVDDQQEAKQIAPENRVELEVLSSGNAVATETGNPAIPIVVTGFAVFLGFIALAFVLAAFRSNRSKRSRSRRRSRAAAPTGGDTAPESDASGIEEIETADEDQVLVGAGTRAD</sequence>
<accession>A0ABN2R272</accession>
<comment type="caution">
    <text evidence="3">The sequence shown here is derived from an EMBL/GenBank/DDBJ whole genome shotgun (WGS) entry which is preliminary data.</text>
</comment>
<keyword evidence="4" id="KW-1185">Reference proteome</keyword>
<feature type="compositionally biased region" description="Acidic residues" evidence="1">
    <location>
        <begin position="260"/>
        <end position="271"/>
    </location>
</feature>